<dbReference type="Pfam" id="PF04519">
    <property type="entry name" value="Bactofilin"/>
    <property type="match status" value="1"/>
</dbReference>
<dbReference type="EMBL" id="CP048649">
    <property type="protein sequence ID" value="QIB70138.1"/>
    <property type="molecule type" value="Genomic_DNA"/>
</dbReference>
<name>A0A858BYE4_9FIRM</name>
<dbReference type="PANTHER" id="PTHR35024:SF4">
    <property type="entry name" value="POLYMER-FORMING CYTOSKELETAL PROTEIN"/>
    <property type="match status" value="1"/>
</dbReference>
<feature type="compositionally biased region" description="Polar residues" evidence="2">
    <location>
        <begin position="89"/>
        <end position="99"/>
    </location>
</feature>
<dbReference type="InterPro" id="IPR007607">
    <property type="entry name" value="BacA/B"/>
</dbReference>
<evidence type="ECO:0000313" key="3">
    <source>
        <dbReference type="EMBL" id="QIB70138.1"/>
    </source>
</evidence>
<feature type="compositionally biased region" description="Polar residues" evidence="2">
    <location>
        <begin position="111"/>
        <end position="121"/>
    </location>
</feature>
<dbReference type="AlphaFoldDB" id="A0A858BYE4"/>
<evidence type="ECO:0000256" key="2">
    <source>
        <dbReference type="SAM" id="MobiDB-lite"/>
    </source>
</evidence>
<comment type="similarity">
    <text evidence="1">Belongs to the bactofilin family.</text>
</comment>
<feature type="region of interest" description="Disordered" evidence="2">
    <location>
        <begin position="1"/>
        <end position="46"/>
    </location>
</feature>
<dbReference type="KEGG" id="abut:Ami103574_12930"/>
<evidence type="ECO:0000313" key="4">
    <source>
        <dbReference type="Proteomes" id="UP000466848"/>
    </source>
</evidence>
<protein>
    <submittedName>
        <fullName evidence="3">Polymer-forming cytoskeletal protein</fullName>
    </submittedName>
</protein>
<reference evidence="3 4" key="1">
    <citation type="submission" date="2020-02" db="EMBL/GenBank/DDBJ databases">
        <authorList>
            <person name="Kim Y.B."/>
            <person name="Roh S.W."/>
        </authorList>
    </citation>
    <scope>NUCLEOTIDE SEQUENCE [LARGE SCALE GENOMIC DNA]</scope>
    <source>
        <strain evidence="3 4">DSM 103574</strain>
    </source>
</reference>
<dbReference type="Proteomes" id="UP000466848">
    <property type="component" value="Chromosome"/>
</dbReference>
<gene>
    <name evidence="3" type="ORF">Ami103574_12930</name>
</gene>
<keyword evidence="4" id="KW-1185">Reference proteome</keyword>
<feature type="compositionally biased region" description="Gly residues" evidence="2">
    <location>
        <begin position="131"/>
        <end position="144"/>
    </location>
</feature>
<dbReference type="PANTHER" id="PTHR35024">
    <property type="entry name" value="HYPOTHETICAL CYTOSOLIC PROTEIN"/>
    <property type="match status" value="1"/>
</dbReference>
<dbReference type="RefSeq" id="WP_163067377.1">
    <property type="nucleotide sequence ID" value="NZ_CP048649.1"/>
</dbReference>
<proteinExistence type="inferred from homology"/>
<sequence>MSNKGNFSQAMREILGIDSSQDKGRIDEETVEAPESSGGYMADRQTPMEPVGNDRLNQDFSQAFKQSAPNTQSVGGRTYGGTEPGLGNDTYQSQWSNSGGEEPAFYERPGFSQSAQNSFSGAFNGEPPRGTGNGNGGFGGGGNFGNTIGPGPEEPYGDGEVGTTIITRNTVVEGNIKSFENIELNGKVKGKIDTTKNVGVSGFVQGDIEATDILLEGAQIKGNINSKGALLMDKDTLLVGDVAAQNTRVDGKIKGEVNIGGNGEFLSNSVVVGNITVSNFYVQYGARMQGYINTNFSKNEEDSIFGQIVGS</sequence>
<accession>A0A858BYE4</accession>
<evidence type="ECO:0000256" key="1">
    <source>
        <dbReference type="ARBA" id="ARBA00044755"/>
    </source>
</evidence>
<feature type="region of interest" description="Disordered" evidence="2">
    <location>
        <begin position="66"/>
        <end position="161"/>
    </location>
</feature>
<organism evidence="3 4">
    <name type="scientific">Aminipila butyrica</name>
    <dbReference type="NCBI Taxonomy" id="433296"/>
    <lineage>
        <taxon>Bacteria</taxon>
        <taxon>Bacillati</taxon>
        <taxon>Bacillota</taxon>
        <taxon>Clostridia</taxon>
        <taxon>Peptostreptococcales</taxon>
        <taxon>Anaerovoracaceae</taxon>
        <taxon>Aminipila</taxon>
    </lineage>
</organism>
<feature type="compositionally biased region" description="Polar residues" evidence="2">
    <location>
        <begin position="66"/>
        <end position="75"/>
    </location>
</feature>